<dbReference type="Proteomes" id="UP001159363">
    <property type="component" value="Chromosome 7"/>
</dbReference>
<protein>
    <submittedName>
        <fullName evidence="3">Uncharacterized protein</fullName>
    </submittedName>
</protein>
<keyword evidence="4" id="KW-1185">Reference proteome</keyword>
<organism evidence="3 4">
    <name type="scientific">Dryococelus australis</name>
    <dbReference type="NCBI Taxonomy" id="614101"/>
    <lineage>
        <taxon>Eukaryota</taxon>
        <taxon>Metazoa</taxon>
        <taxon>Ecdysozoa</taxon>
        <taxon>Arthropoda</taxon>
        <taxon>Hexapoda</taxon>
        <taxon>Insecta</taxon>
        <taxon>Pterygota</taxon>
        <taxon>Neoptera</taxon>
        <taxon>Polyneoptera</taxon>
        <taxon>Phasmatodea</taxon>
        <taxon>Verophasmatodea</taxon>
        <taxon>Anareolatae</taxon>
        <taxon>Phasmatidae</taxon>
        <taxon>Eurycanthinae</taxon>
        <taxon>Dryococelus</taxon>
    </lineage>
</organism>
<proteinExistence type="predicted"/>
<feature type="compositionally biased region" description="Basic and acidic residues" evidence="1">
    <location>
        <begin position="1014"/>
        <end position="1032"/>
    </location>
</feature>
<feature type="compositionally biased region" description="Basic and acidic residues" evidence="1">
    <location>
        <begin position="1040"/>
        <end position="1050"/>
    </location>
</feature>
<evidence type="ECO:0000313" key="4">
    <source>
        <dbReference type="Proteomes" id="UP001159363"/>
    </source>
</evidence>
<keyword evidence="2" id="KW-1133">Transmembrane helix</keyword>
<keyword evidence="2" id="KW-0812">Transmembrane</keyword>
<feature type="region of interest" description="Disordered" evidence="1">
    <location>
        <begin position="276"/>
        <end position="304"/>
    </location>
</feature>
<gene>
    <name evidence="3" type="ORF">PR048_021367</name>
</gene>
<feature type="transmembrane region" description="Helical" evidence="2">
    <location>
        <begin position="1200"/>
        <end position="1221"/>
    </location>
</feature>
<sequence>MPWMVVTPHIELYCWYGEASPHLPLSSASVAVTHLALQSRSHSRPTGPRGRCTCYDRRRVQATSIRHRGEKGPSVNDLQDKCEQLTMITHQLQCSLKKAVHHIIIFHKFSNDRTYLFNVQVIPTYLLSDQNSESVYKFIRVFGKHIAGFLGVFCLLHIICRRKFVGEMCGNIELGIDDNQLAMMQLVAAWSSRSKAGHRIRNSSLQDGSDLRKNKYSFAPEENTQSRPALHQAKAIKIAFNPIKAHTGRQMPLFVEHVIGNAWEFPMFADTNHVGHPAASQGGRLGCSPPTKAKRAQSPAGSPDFRMWESCRTMSRAFSGISHFPHTFIPAPLHTHLNHSHRLSRPPGEEIRRGMACDVSRGGVALSCWLHRRAVAGAARDEKSGRGGSFSIPALQSPAEASRAITIVGGRGPSGAHYYKLMTNWPSGGTVSSAQQSANSPTQLAAASFVEINTYKAIVIPGKLRVLEDENAHIRNPHRDLQERFREHEDEMKYLLWLNPVSLSASASSQSIWPCLRQTQAPMFIPPPPRRLLVRFAASDSPLTIQEVKTSGHTMTPCAFADARDQCTSFTASSPIHAIVHPDRLVSPDRPMHHDVRAKPQNYCWKDNDPSLGFILQTLHSLDFKVIDLKAYPGDGVSSNASLKSKIYNLVLFSHFWRLWFDHRSQHEGVFQTERFSCGECGKLPWCEDFFGALPFPTLSSFRYDFTPPPPHTSSHPIQSSGWLERQVRPLVHRFDGNIARLARRSDEALGVRVLVSSVWLTRFLTLDAQLHNTLNSEVLRVEEGELSAETAGAGLGRDAVGTAVGGSPEEVDGAVDVIPEVVDNCTAGTTPEEIDRTAPTSGIEEPATFCSILYSSCLHELRRDSPIEVRGCRLGSTAGPLRFEFWTRVDYDNSLWWRCAAVRPGAARPTLANQARSAHVGLCARRPWAREEELIILINNSRKTRSPANSCVRYSHRRSLQRCRYSHRRHRQLFPTRARTSSWRPRPSGENDSVKGSKLLTPSPTTLCKTSSRRPEQGRNKRAGEAGEPRENPPTIGIFRHDSRERPCRESNPVRIGGRRPPLAAMQSCSRMSYWRIKFHANSTCCEDWWRFVVRITDRTKRRPIMSHISSMGDRSGGHVGHLLSGCCSLDRDARSWPCMSLPYTLWLLPLSWSTPHSLTTVTGAKFATPSKARCTGRGVRGSLASGNLDRSPASSKRLAMILSDTLGATGALICAAVAVRSAMAARLMRRSGRDSVCRCLPEPG</sequence>
<evidence type="ECO:0000256" key="1">
    <source>
        <dbReference type="SAM" id="MobiDB-lite"/>
    </source>
</evidence>
<accession>A0ABQ9GY26</accession>
<evidence type="ECO:0000313" key="3">
    <source>
        <dbReference type="EMBL" id="KAJ8876918.1"/>
    </source>
</evidence>
<name>A0ABQ9GY26_9NEOP</name>
<reference evidence="3 4" key="1">
    <citation type="submission" date="2023-02" db="EMBL/GenBank/DDBJ databases">
        <title>LHISI_Scaffold_Assembly.</title>
        <authorList>
            <person name="Stuart O.P."/>
            <person name="Cleave R."/>
            <person name="Magrath M.J.L."/>
            <person name="Mikheyev A.S."/>
        </authorList>
    </citation>
    <scope>NUCLEOTIDE SEQUENCE [LARGE SCALE GENOMIC DNA]</scope>
    <source>
        <strain evidence="3">Daus_M_001</strain>
        <tissue evidence="3">Leg muscle</tissue>
    </source>
</reference>
<evidence type="ECO:0000256" key="2">
    <source>
        <dbReference type="SAM" id="Phobius"/>
    </source>
</evidence>
<keyword evidence="2" id="KW-0472">Membrane</keyword>
<feature type="compositionally biased region" description="Polar residues" evidence="1">
    <location>
        <begin position="1001"/>
        <end position="1011"/>
    </location>
</feature>
<comment type="caution">
    <text evidence="3">The sequence shown here is derived from an EMBL/GenBank/DDBJ whole genome shotgun (WGS) entry which is preliminary data.</text>
</comment>
<dbReference type="EMBL" id="JARBHB010000008">
    <property type="protein sequence ID" value="KAJ8876918.1"/>
    <property type="molecule type" value="Genomic_DNA"/>
</dbReference>
<feature type="region of interest" description="Disordered" evidence="1">
    <location>
        <begin position="975"/>
        <end position="1060"/>
    </location>
</feature>